<proteinExistence type="predicted"/>
<dbReference type="WBParaSite" id="Pan_g4350.t1">
    <property type="protein sequence ID" value="Pan_g4350.t1"/>
    <property type="gene ID" value="Pan_g4350"/>
</dbReference>
<reference evidence="1" key="1">
    <citation type="journal article" date="2013" name="Genetics">
        <title>The draft genome and transcriptome of Panagrellus redivivus are shaped by the harsh demands of a free-living lifestyle.</title>
        <authorList>
            <person name="Srinivasan J."/>
            <person name="Dillman A.R."/>
            <person name="Macchietto M.G."/>
            <person name="Heikkinen L."/>
            <person name="Lakso M."/>
            <person name="Fracchia K.M."/>
            <person name="Antoshechkin I."/>
            <person name="Mortazavi A."/>
            <person name="Wong G."/>
            <person name="Sternberg P.W."/>
        </authorList>
    </citation>
    <scope>NUCLEOTIDE SEQUENCE [LARGE SCALE GENOMIC DNA]</scope>
    <source>
        <strain evidence="1">MT8872</strain>
    </source>
</reference>
<evidence type="ECO:0000313" key="2">
    <source>
        <dbReference type="WBParaSite" id="Pan_g4350.t1"/>
    </source>
</evidence>
<reference evidence="2" key="2">
    <citation type="submission" date="2020-10" db="UniProtKB">
        <authorList>
            <consortium name="WormBaseParasite"/>
        </authorList>
    </citation>
    <scope>IDENTIFICATION</scope>
</reference>
<accession>A0A7E4VWW2</accession>
<name>A0A7E4VWW2_PANRE</name>
<sequence>MDVDRLKPHLMYELMDTVVARSARPMPRSNKRTVNIDPMITTAMSGPVVFRMFARFVQANFILYPPYDEPYFRWFPDCQVTLWASKPRTLKPCIAFVRSAAVFGSGYRDCSVKILESLVDLCRIEMPFCDYCSVSDIRNLANLLPKITDFETTSEIFLTLLKETSISFPNLKRLTFRDGRFAKNCFPTVKNLIINITESDIHFSESDVERVAQWLKSFTSLTTADIYIHKCPRRYGSTTLRDSEITSLHNAFKSIDYGVPLQLTFKFSNTSFTDQERTITGKQYIEQGFPCFKHVPNSDPAIFIYMDQMPGKTFQHIIEINPSLSH</sequence>
<protein>
    <submittedName>
        <fullName evidence="2">FBA_2 domain-containing protein</fullName>
    </submittedName>
</protein>
<dbReference type="AlphaFoldDB" id="A0A7E4VWW2"/>
<evidence type="ECO:0000313" key="1">
    <source>
        <dbReference type="Proteomes" id="UP000492821"/>
    </source>
</evidence>
<keyword evidence="1" id="KW-1185">Reference proteome</keyword>
<organism evidence="1 2">
    <name type="scientific">Panagrellus redivivus</name>
    <name type="common">Microworm</name>
    <dbReference type="NCBI Taxonomy" id="6233"/>
    <lineage>
        <taxon>Eukaryota</taxon>
        <taxon>Metazoa</taxon>
        <taxon>Ecdysozoa</taxon>
        <taxon>Nematoda</taxon>
        <taxon>Chromadorea</taxon>
        <taxon>Rhabditida</taxon>
        <taxon>Tylenchina</taxon>
        <taxon>Panagrolaimomorpha</taxon>
        <taxon>Panagrolaimoidea</taxon>
        <taxon>Panagrolaimidae</taxon>
        <taxon>Panagrellus</taxon>
    </lineage>
</organism>
<dbReference type="Proteomes" id="UP000492821">
    <property type="component" value="Unassembled WGS sequence"/>
</dbReference>